<sequence length="104" mass="12188">MKKVVKKEKTVYTTSEMKRYLGALNETINEHLKGIKEGFIVVNRKIDNITKTLDSHTEMIGTLMEDTTILKEDMQIVKKELKKKVDYDEFLSLVRRVQKIESKI</sequence>
<evidence type="ECO:0000313" key="1">
    <source>
        <dbReference type="EMBL" id="OIO29776.1"/>
    </source>
</evidence>
<dbReference type="AlphaFoldDB" id="A0A1J4V1E2"/>
<reference evidence="1 2" key="1">
    <citation type="journal article" date="2016" name="Environ. Microbiol.">
        <title>Genomic resolution of a cold subsurface aquifer community provides metabolic insights for novel microbes adapted to high CO concentrations.</title>
        <authorList>
            <person name="Probst A.J."/>
            <person name="Castelle C.J."/>
            <person name="Singh A."/>
            <person name="Brown C.T."/>
            <person name="Anantharaman K."/>
            <person name="Sharon I."/>
            <person name="Hug L.A."/>
            <person name="Burstein D."/>
            <person name="Emerson J.B."/>
            <person name="Thomas B.C."/>
            <person name="Banfield J.F."/>
        </authorList>
    </citation>
    <scope>NUCLEOTIDE SEQUENCE [LARGE SCALE GENOMIC DNA]</scope>
    <source>
        <strain evidence="1">CG1_02_31_12</strain>
    </source>
</reference>
<dbReference type="Proteomes" id="UP000185769">
    <property type="component" value="Unassembled WGS sequence"/>
</dbReference>
<dbReference type="EMBL" id="MNVM01000012">
    <property type="protein sequence ID" value="OIO29776.1"/>
    <property type="molecule type" value="Genomic_DNA"/>
</dbReference>
<name>A0A1J4V1E2_9BACT</name>
<evidence type="ECO:0000313" key="2">
    <source>
        <dbReference type="Proteomes" id="UP000185769"/>
    </source>
</evidence>
<dbReference type="STRING" id="1805280.AUJ22_00775"/>
<protein>
    <submittedName>
        <fullName evidence="1">Uncharacterized protein</fullName>
    </submittedName>
</protein>
<proteinExistence type="predicted"/>
<accession>A0A1J4V1E2</accession>
<comment type="caution">
    <text evidence="1">The sequence shown here is derived from an EMBL/GenBank/DDBJ whole genome shotgun (WGS) entry which is preliminary data.</text>
</comment>
<organism evidence="1 2">
    <name type="scientific">Candidatus Nomurabacteria bacterium CG1_02_31_12</name>
    <dbReference type="NCBI Taxonomy" id="1805280"/>
    <lineage>
        <taxon>Bacteria</taxon>
        <taxon>Candidatus Nomuraibacteriota</taxon>
    </lineage>
</organism>
<gene>
    <name evidence="1" type="ORF">AUJ22_00775</name>
</gene>